<name>A0A174BEH1_9FIRM</name>
<reference evidence="3 4" key="1">
    <citation type="submission" date="2015-09" db="EMBL/GenBank/DDBJ databases">
        <authorList>
            <consortium name="Pathogen Informatics"/>
        </authorList>
    </citation>
    <scope>NUCLEOTIDE SEQUENCE [LARGE SCALE GENOMIC DNA]</scope>
    <source>
        <strain evidence="3 4">2789STDY5608851</strain>
    </source>
</reference>
<organism evidence="3 4">
    <name type="scientific">Dorea longicatena</name>
    <dbReference type="NCBI Taxonomy" id="88431"/>
    <lineage>
        <taxon>Bacteria</taxon>
        <taxon>Bacillati</taxon>
        <taxon>Bacillota</taxon>
        <taxon>Clostridia</taxon>
        <taxon>Lachnospirales</taxon>
        <taxon>Lachnospiraceae</taxon>
        <taxon>Dorea</taxon>
    </lineage>
</organism>
<protein>
    <submittedName>
        <fullName evidence="3">Probable L-ascorbate-6-phosphate lactonase ulaG</fullName>
        <ecNumber evidence="3">3.1.1.-</ecNumber>
    </submittedName>
</protein>
<accession>A0A174BEH1</accession>
<dbReference type="PANTHER" id="PTHR43546">
    <property type="entry name" value="UPF0173 METAL-DEPENDENT HYDROLASE MJ1163-RELATED"/>
    <property type="match status" value="1"/>
</dbReference>
<proteinExistence type="predicted"/>
<feature type="domain" description="Metallo-beta-lactamase" evidence="2">
    <location>
        <begin position="44"/>
        <end position="294"/>
    </location>
</feature>
<dbReference type="EMBL" id="CYYM01000005">
    <property type="protein sequence ID" value="CUN98903.1"/>
    <property type="molecule type" value="Genomic_DNA"/>
</dbReference>
<evidence type="ECO:0000313" key="3">
    <source>
        <dbReference type="EMBL" id="CUN98903.1"/>
    </source>
</evidence>
<evidence type="ECO:0000313" key="4">
    <source>
        <dbReference type="Proteomes" id="UP000095380"/>
    </source>
</evidence>
<dbReference type="NCBIfam" id="NF008688">
    <property type="entry name" value="PRK11709.1"/>
    <property type="match status" value="1"/>
</dbReference>
<keyword evidence="1 3" id="KW-0378">Hydrolase</keyword>
<sequence length="367" mass="41888">MSKISEMTRQSWIESTFPEWGTWLVEDIENEVVEPGNVAMWWLGCTGVWFKTPADTNITIDLWCGNGKRTHGDGKMKVGHQMANMCGGRAMQPNLRNVPFVIDPFAFKKVDAVLATHYHQDHMSAEWAAHVIQSGMTTTDENGNEIPVPFIGPKKSVELWQKWGVPEDRCITVKPGDTIKIKDLEIVALDSFDRTCIVTTDSTGADREELTGVCPTDMDDKAVNYLVKTPGGNIYHSGDSHFSIYFAKHGKDYDIDVAFGSFGENPIGMQDKMTSIDILRMAENLKCKVVVPIHWDVWTNFQADCDEIKVLYDFKKDRNEYKFHPFFWQVGGKYTYPADKDKIYYHHRRGFEDCFEAPQNIPFRSCL</sequence>
<dbReference type="SUPFAM" id="SSF56281">
    <property type="entry name" value="Metallo-hydrolase/oxidoreductase"/>
    <property type="match status" value="1"/>
</dbReference>
<dbReference type="AlphaFoldDB" id="A0A174BEH1"/>
<gene>
    <name evidence="3" type="primary">ulaG</name>
    <name evidence="3" type="ORF">ERS852408_01270</name>
</gene>
<dbReference type="EC" id="3.1.1.-" evidence="3"/>
<dbReference type="Proteomes" id="UP000095380">
    <property type="component" value="Unassembled WGS sequence"/>
</dbReference>
<dbReference type="PANTHER" id="PTHR43546:SF9">
    <property type="entry name" value="L-ASCORBATE-6-PHOSPHATE LACTONASE ULAG-RELATED"/>
    <property type="match status" value="1"/>
</dbReference>
<dbReference type="Pfam" id="PF13483">
    <property type="entry name" value="Lactamase_B_3"/>
    <property type="match status" value="1"/>
</dbReference>
<dbReference type="InterPro" id="IPR050114">
    <property type="entry name" value="UPF0173_UPF0282_UlaG_hydrolase"/>
</dbReference>
<dbReference type="GO" id="GO:0016787">
    <property type="term" value="F:hydrolase activity"/>
    <property type="evidence" value="ECO:0007669"/>
    <property type="project" value="UniProtKB-KW"/>
</dbReference>
<dbReference type="InterPro" id="IPR001279">
    <property type="entry name" value="Metallo-B-lactamas"/>
</dbReference>
<dbReference type="InterPro" id="IPR036866">
    <property type="entry name" value="RibonucZ/Hydroxyglut_hydro"/>
</dbReference>
<dbReference type="RefSeq" id="WP_022400345.1">
    <property type="nucleotide sequence ID" value="NZ_CYYM01000005.1"/>
</dbReference>
<evidence type="ECO:0000259" key="2">
    <source>
        <dbReference type="SMART" id="SM00849"/>
    </source>
</evidence>
<evidence type="ECO:0000256" key="1">
    <source>
        <dbReference type="ARBA" id="ARBA00022801"/>
    </source>
</evidence>
<dbReference type="SMART" id="SM00849">
    <property type="entry name" value="Lactamase_B"/>
    <property type="match status" value="1"/>
</dbReference>
<dbReference type="Gene3D" id="3.60.15.10">
    <property type="entry name" value="Ribonuclease Z/Hydroxyacylglutathione hydrolase-like"/>
    <property type="match status" value="1"/>
</dbReference>